<dbReference type="GO" id="GO:0005739">
    <property type="term" value="C:mitochondrion"/>
    <property type="evidence" value="ECO:0007669"/>
    <property type="project" value="TreeGrafter"/>
</dbReference>
<dbReference type="GO" id="GO:0036149">
    <property type="term" value="P:phosphatidylinositol acyl-chain remodeling"/>
    <property type="evidence" value="ECO:0007669"/>
    <property type="project" value="TreeGrafter"/>
</dbReference>
<dbReference type="PANTHER" id="PTHR10983">
    <property type="entry name" value="1-ACYLGLYCEROL-3-PHOSPHATE ACYLTRANSFERASE-RELATED"/>
    <property type="match status" value="1"/>
</dbReference>
<feature type="transmembrane region" description="Helical" evidence="4">
    <location>
        <begin position="377"/>
        <end position="397"/>
    </location>
</feature>
<feature type="transmembrane region" description="Helical" evidence="4">
    <location>
        <begin position="350"/>
        <end position="371"/>
    </location>
</feature>
<dbReference type="Pfam" id="PF16076">
    <property type="entry name" value="Acyltransf_C"/>
    <property type="match status" value="1"/>
</dbReference>
<evidence type="ECO:0000259" key="5">
    <source>
        <dbReference type="SMART" id="SM00563"/>
    </source>
</evidence>
<organism evidence="6 7">
    <name type="scientific">Opisthorchis felineus</name>
    <dbReference type="NCBI Taxonomy" id="147828"/>
    <lineage>
        <taxon>Eukaryota</taxon>
        <taxon>Metazoa</taxon>
        <taxon>Spiralia</taxon>
        <taxon>Lophotrochozoa</taxon>
        <taxon>Platyhelminthes</taxon>
        <taxon>Trematoda</taxon>
        <taxon>Digenea</taxon>
        <taxon>Opisthorchiida</taxon>
        <taxon>Opisthorchiata</taxon>
        <taxon>Opisthorchiidae</taxon>
        <taxon>Opisthorchis</taxon>
    </lineage>
</organism>
<name>A0A4S2LUL7_OPIFE</name>
<evidence type="ECO:0000313" key="6">
    <source>
        <dbReference type="EMBL" id="TGZ64878.1"/>
    </source>
</evidence>
<evidence type="ECO:0000313" key="7">
    <source>
        <dbReference type="Proteomes" id="UP000308267"/>
    </source>
</evidence>
<reference evidence="6 7" key="1">
    <citation type="journal article" date="2019" name="BMC Genomics">
        <title>New insights from Opisthorchis felineus genome: update on genomics of the epidemiologically important liver flukes.</title>
        <authorList>
            <person name="Ershov N.I."/>
            <person name="Mordvinov V.A."/>
            <person name="Prokhortchouk E.B."/>
            <person name="Pakharukova M.Y."/>
            <person name="Gunbin K.V."/>
            <person name="Ustyantsev K."/>
            <person name="Genaev M.A."/>
            <person name="Blinov A.G."/>
            <person name="Mazur A."/>
            <person name="Boulygina E."/>
            <person name="Tsygankova S."/>
            <person name="Khrameeva E."/>
            <person name="Chekanov N."/>
            <person name="Fan G."/>
            <person name="Xiao A."/>
            <person name="Zhang H."/>
            <person name="Xu X."/>
            <person name="Yang H."/>
            <person name="Solovyev V."/>
            <person name="Lee S.M."/>
            <person name="Liu X."/>
            <person name="Afonnikov D.A."/>
            <person name="Skryabin K.G."/>
        </authorList>
    </citation>
    <scope>NUCLEOTIDE SEQUENCE [LARGE SCALE GENOMIC DNA]</scope>
    <source>
        <strain evidence="6">AK-0245</strain>
        <tissue evidence="6">Whole organism</tissue>
    </source>
</reference>
<comment type="caution">
    <text evidence="6">The sequence shown here is derived from an EMBL/GenBank/DDBJ whole genome shotgun (WGS) entry which is preliminary data.</text>
</comment>
<accession>A0A4S2LUL7</accession>
<dbReference type="GO" id="GO:0016746">
    <property type="term" value="F:acyltransferase activity"/>
    <property type="evidence" value="ECO:0007669"/>
    <property type="project" value="UniProtKB-KW"/>
</dbReference>
<keyword evidence="7" id="KW-1185">Reference proteome</keyword>
<feature type="transmembrane region" description="Helical" evidence="4">
    <location>
        <begin position="47"/>
        <end position="68"/>
    </location>
</feature>
<keyword evidence="4" id="KW-1133">Transmembrane helix</keyword>
<evidence type="ECO:0000256" key="1">
    <source>
        <dbReference type="ARBA" id="ARBA00008655"/>
    </source>
</evidence>
<dbReference type="GO" id="GO:0005783">
    <property type="term" value="C:endoplasmic reticulum"/>
    <property type="evidence" value="ECO:0007669"/>
    <property type="project" value="TreeGrafter"/>
</dbReference>
<dbReference type="CDD" id="cd07990">
    <property type="entry name" value="LPLAT_LCLAT1-like"/>
    <property type="match status" value="1"/>
</dbReference>
<sequence length="398" mass="46209">MSVIRTILKVFLAVLTPTVLVFWTIVRLLTLHSKSHYYHLNECLFSTYMRVFLFFFEYLTLSRLFIYGDTEFHKDGRKRALYISNHLSTVDWFICSMLLARQGGIGRTRFVLHKNLKYIPVFGFYLAQDSFVFVDRSNFQAQKAVNVLNEIKEVQSDVWMIIYPEGKRFNPEHLDVIEKSADFARNNGTKPLRHHLTPRYKGLKLLLDNFRDYVDVIYDVSVVYADADGHPLDHRIRVPQLLNWMDSTRSLHIHVTRIPIHSVPVGDNQLYKWLCERFHIKDQFVENLQNHYYPSDDHSLCKADSETNHLSSTIPNGGLHPASDDIQGSIMKAMPKEMHKESAVLQPLRLIDLLPSLLLFYGVTIYWLVGFGWYGPLSYLAVSVLGSAAGMIYVHYFV</sequence>
<evidence type="ECO:0000256" key="4">
    <source>
        <dbReference type="SAM" id="Phobius"/>
    </source>
</evidence>
<proteinExistence type="inferred from homology"/>
<protein>
    <recommendedName>
        <fullName evidence="5">Phospholipid/glycerol acyltransferase domain-containing protein</fullName>
    </recommendedName>
</protein>
<dbReference type="SMART" id="SM00563">
    <property type="entry name" value="PlsC"/>
    <property type="match status" value="1"/>
</dbReference>
<dbReference type="InterPro" id="IPR002123">
    <property type="entry name" value="Plipid/glycerol_acylTrfase"/>
</dbReference>
<dbReference type="OrthoDB" id="189226at2759"/>
<keyword evidence="4" id="KW-0812">Transmembrane</keyword>
<dbReference type="InterPro" id="IPR032098">
    <property type="entry name" value="Acyltransf_C"/>
</dbReference>
<dbReference type="Proteomes" id="UP000308267">
    <property type="component" value="Unassembled WGS sequence"/>
</dbReference>
<dbReference type="Pfam" id="PF01553">
    <property type="entry name" value="Acyltransferase"/>
    <property type="match status" value="1"/>
</dbReference>
<dbReference type="PANTHER" id="PTHR10983:SF73">
    <property type="entry name" value="1-ACYL-SN-GLYCEROL-3-PHOSPHATE ACYLTRANSFERASE EPSILON"/>
    <property type="match status" value="1"/>
</dbReference>
<dbReference type="SUPFAM" id="SSF69593">
    <property type="entry name" value="Glycerol-3-phosphate (1)-acyltransferase"/>
    <property type="match status" value="1"/>
</dbReference>
<evidence type="ECO:0000256" key="3">
    <source>
        <dbReference type="ARBA" id="ARBA00023315"/>
    </source>
</evidence>
<feature type="domain" description="Phospholipid/glycerol acyltransferase" evidence="5">
    <location>
        <begin position="80"/>
        <end position="204"/>
    </location>
</feature>
<dbReference type="EMBL" id="SJOL01006586">
    <property type="protein sequence ID" value="TGZ64878.1"/>
    <property type="molecule type" value="Genomic_DNA"/>
</dbReference>
<keyword evidence="2" id="KW-0808">Transferase</keyword>
<feature type="transmembrane region" description="Helical" evidence="4">
    <location>
        <begin position="6"/>
        <end position="26"/>
    </location>
</feature>
<gene>
    <name evidence="6" type="ORF">CRM22_006162</name>
</gene>
<keyword evidence="3" id="KW-0012">Acyltransferase</keyword>
<dbReference type="AlphaFoldDB" id="A0A4S2LUL7"/>
<dbReference type="STRING" id="147828.A0A4S2LUL7"/>
<comment type="similarity">
    <text evidence="1">Belongs to the 1-acyl-sn-glycerol-3-phosphate acyltransferase family.</text>
</comment>
<keyword evidence="4" id="KW-0472">Membrane</keyword>
<evidence type="ECO:0000256" key="2">
    <source>
        <dbReference type="ARBA" id="ARBA00022679"/>
    </source>
</evidence>